<accession>A0A6A4H4U5</accession>
<name>A0A6A4H4U5_9AGAR</name>
<evidence type="ECO:0000313" key="2">
    <source>
        <dbReference type="EMBL" id="KAE9392806.1"/>
    </source>
</evidence>
<proteinExistence type="predicted"/>
<organism evidence="2 3">
    <name type="scientific">Gymnopus androsaceus JB14</name>
    <dbReference type="NCBI Taxonomy" id="1447944"/>
    <lineage>
        <taxon>Eukaryota</taxon>
        <taxon>Fungi</taxon>
        <taxon>Dikarya</taxon>
        <taxon>Basidiomycota</taxon>
        <taxon>Agaricomycotina</taxon>
        <taxon>Agaricomycetes</taxon>
        <taxon>Agaricomycetidae</taxon>
        <taxon>Agaricales</taxon>
        <taxon>Marasmiineae</taxon>
        <taxon>Omphalotaceae</taxon>
        <taxon>Gymnopus</taxon>
    </lineage>
</organism>
<dbReference type="EMBL" id="ML769587">
    <property type="protein sequence ID" value="KAE9392806.1"/>
    <property type="molecule type" value="Genomic_DNA"/>
</dbReference>
<evidence type="ECO:0000256" key="1">
    <source>
        <dbReference type="SAM" id="MobiDB-lite"/>
    </source>
</evidence>
<feature type="region of interest" description="Disordered" evidence="1">
    <location>
        <begin position="109"/>
        <end position="135"/>
    </location>
</feature>
<protein>
    <submittedName>
        <fullName evidence="2">Uncharacterized protein</fullName>
    </submittedName>
</protein>
<dbReference type="AlphaFoldDB" id="A0A6A4H4U5"/>
<dbReference type="Proteomes" id="UP000799118">
    <property type="component" value="Unassembled WGS sequence"/>
</dbReference>
<sequence length="159" mass="19084">MEKIFDLINRHRGIMIAPYIMVKEIEVLGMSKHFVEVSWKMLKRITYDGKTRTPILKAFFIGWLSAFHFEAQEEEAERERYHPASQIYTLLPTKAFIQGRNTTLFPRITPRKRENNPTRRSGMVRQKYQESDEHKSKLLATKEWLEKRLRTVKRDEYLP</sequence>
<evidence type="ECO:0000313" key="3">
    <source>
        <dbReference type="Proteomes" id="UP000799118"/>
    </source>
</evidence>
<gene>
    <name evidence="2" type="ORF">BT96DRAFT_944353</name>
</gene>
<keyword evidence="3" id="KW-1185">Reference proteome</keyword>
<reference evidence="2" key="1">
    <citation type="journal article" date="2019" name="Environ. Microbiol.">
        <title>Fungal ecological strategies reflected in gene transcription - a case study of two litter decomposers.</title>
        <authorList>
            <person name="Barbi F."/>
            <person name="Kohler A."/>
            <person name="Barry K."/>
            <person name="Baskaran P."/>
            <person name="Daum C."/>
            <person name="Fauchery L."/>
            <person name="Ihrmark K."/>
            <person name="Kuo A."/>
            <person name="LaButti K."/>
            <person name="Lipzen A."/>
            <person name="Morin E."/>
            <person name="Grigoriev I.V."/>
            <person name="Henrissat B."/>
            <person name="Lindahl B."/>
            <person name="Martin F."/>
        </authorList>
    </citation>
    <scope>NUCLEOTIDE SEQUENCE</scope>
    <source>
        <strain evidence="2">JB14</strain>
    </source>
</reference>